<evidence type="ECO:0000256" key="5">
    <source>
        <dbReference type="ARBA" id="ARBA00023136"/>
    </source>
</evidence>
<dbReference type="OMA" id="ADWLYHH"/>
<feature type="transmembrane region" description="Helical" evidence="6">
    <location>
        <begin position="18"/>
        <end position="42"/>
    </location>
</feature>
<dbReference type="FunFam" id="1.10.1450.10:FF:000028">
    <property type="entry name" value="Tetraspanin"/>
    <property type="match status" value="1"/>
</dbReference>
<comment type="similarity">
    <text evidence="2 6">Belongs to the tetraspanin (TM4SF) family.</text>
</comment>
<dbReference type="AlphaFoldDB" id="A0A7I5EEM6"/>
<dbReference type="SUPFAM" id="SSF48652">
    <property type="entry name" value="Tetraspanin"/>
    <property type="match status" value="1"/>
</dbReference>
<dbReference type="OrthoDB" id="432835at2759"/>
<dbReference type="PANTHER" id="PTHR19282:SF477">
    <property type="entry name" value="TETRASPANIN"/>
    <property type="match status" value="1"/>
</dbReference>
<keyword evidence="7" id="KW-1185">Reference proteome</keyword>
<dbReference type="WBParaSite" id="HCON_00189010-00001">
    <property type="protein sequence ID" value="HCON_00189010-00001"/>
    <property type="gene ID" value="HCON_00189010"/>
</dbReference>
<protein>
    <recommendedName>
        <fullName evidence="6">Tetraspanin</fullName>
    </recommendedName>
</protein>
<evidence type="ECO:0000256" key="2">
    <source>
        <dbReference type="ARBA" id="ARBA00006840"/>
    </source>
</evidence>
<proteinExistence type="inferred from homology"/>
<evidence type="ECO:0000256" key="1">
    <source>
        <dbReference type="ARBA" id="ARBA00004141"/>
    </source>
</evidence>
<feature type="transmembrane region" description="Helical" evidence="6">
    <location>
        <begin position="89"/>
        <end position="114"/>
    </location>
</feature>
<dbReference type="InterPro" id="IPR018499">
    <property type="entry name" value="Tetraspanin/Peripherin"/>
</dbReference>
<dbReference type="Gene3D" id="1.10.1450.10">
    <property type="entry name" value="Tetraspanin"/>
    <property type="match status" value="1"/>
</dbReference>
<accession>A0A7I5EEM6</accession>
<evidence type="ECO:0000256" key="4">
    <source>
        <dbReference type="ARBA" id="ARBA00022989"/>
    </source>
</evidence>
<comment type="subcellular location">
    <subcellularLocation>
        <location evidence="1 6">Membrane</location>
        <topology evidence="1 6">Multi-pass membrane protein</topology>
    </subcellularLocation>
</comment>
<feature type="transmembrane region" description="Helical" evidence="6">
    <location>
        <begin position="54"/>
        <end position="82"/>
    </location>
</feature>
<dbReference type="PIRSF" id="PIRSF002419">
    <property type="entry name" value="Tetraspanin"/>
    <property type="match status" value="1"/>
</dbReference>
<dbReference type="InterPro" id="IPR008952">
    <property type="entry name" value="Tetraspanin_EC2_sf"/>
</dbReference>
<dbReference type="Proteomes" id="UP000025227">
    <property type="component" value="Unplaced"/>
</dbReference>
<dbReference type="GO" id="GO:0005886">
    <property type="term" value="C:plasma membrane"/>
    <property type="evidence" value="ECO:0007669"/>
    <property type="project" value="TreeGrafter"/>
</dbReference>
<feature type="transmembrane region" description="Helical" evidence="6">
    <location>
        <begin position="226"/>
        <end position="249"/>
    </location>
</feature>
<dbReference type="Pfam" id="PF00335">
    <property type="entry name" value="Tetraspanin"/>
    <property type="match status" value="1"/>
</dbReference>
<evidence type="ECO:0000313" key="8">
    <source>
        <dbReference type="WBParaSite" id="HCON_00189010-00001"/>
    </source>
</evidence>
<keyword evidence="3 6" id="KW-0812">Transmembrane</keyword>
<evidence type="ECO:0000256" key="6">
    <source>
        <dbReference type="RuleBase" id="RU361218"/>
    </source>
</evidence>
<name>A0A7I5EEM6_HAECO</name>
<evidence type="ECO:0000313" key="7">
    <source>
        <dbReference type="Proteomes" id="UP000025227"/>
    </source>
</evidence>
<keyword evidence="4 6" id="KW-1133">Transmembrane helix</keyword>
<dbReference type="InterPro" id="IPR000301">
    <property type="entry name" value="Tetraspanin_animals"/>
</dbReference>
<reference evidence="8" key="1">
    <citation type="submission" date="2020-12" db="UniProtKB">
        <authorList>
            <consortium name="WormBaseParasite"/>
        </authorList>
    </citation>
    <scope>IDENTIFICATION</scope>
    <source>
        <strain evidence="8">MHco3</strain>
    </source>
</reference>
<sequence>MAGMANNIKFKLFTKRRLFLAVLTIFATIGLYSLGVGIWLYLERTDFHELTPTSFSAFSTAGLCCSTGVAVWIICTVGYFSAVSYNKRLLYTYIGFVILLAFIQTMTGVLGFTYKDATRERIRTDLFQNINRTALVTGNGRVFDLTTSWDRLQKSLECCGVNNGSDWFYSSRWPSHRFVPNSCCDPKHFESVDSMNNCGKVDNSTLLFQQGCFEVFADWLYHHVAIMNWISFALLIAELVSLALAISLVRSESFKKGSSQARRDEYHRCLVEMNDLDAARDLRIRPMDRIGDAAQDP</sequence>
<evidence type="ECO:0000256" key="3">
    <source>
        <dbReference type="ARBA" id="ARBA00022692"/>
    </source>
</evidence>
<keyword evidence="5 6" id="KW-0472">Membrane</keyword>
<organism evidence="7 8">
    <name type="scientific">Haemonchus contortus</name>
    <name type="common">Barber pole worm</name>
    <dbReference type="NCBI Taxonomy" id="6289"/>
    <lineage>
        <taxon>Eukaryota</taxon>
        <taxon>Metazoa</taxon>
        <taxon>Ecdysozoa</taxon>
        <taxon>Nematoda</taxon>
        <taxon>Chromadorea</taxon>
        <taxon>Rhabditida</taxon>
        <taxon>Rhabditina</taxon>
        <taxon>Rhabditomorpha</taxon>
        <taxon>Strongyloidea</taxon>
        <taxon>Trichostrongylidae</taxon>
        <taxon>Haemonchus</taxon>
    </lineage>
</organism>
<dbReference type="PANTHER" id="PTHR19282">
    <property type="entry name" value="TETRASPANIN"/>
    <property type="match status" value="1"/>
</dbReference>
<dbReference type="PRINTS" id="PR00259">
    <property type="entry name" value="TMFOUR"/>
</dbReference>